<dbReference type="OrthoDB" id="2013327at2759"/>
<organism evidence="1 2">
    <name type="scientific">Nelumbo nucifera</name>
    <name type="common">Sacred lotus</name>
    <dbReference type="NCBI Taxonomy" id="4432"/>
    <lineage>
        <taxon>Eukaryota</taxon>
        <taxon>Viridiplantae</taxon>
        <taxon>Streptophyta</taxon>
        <taxon>Embryophyta</taxon>
        <taxon>Tracheophyta</taxon>
        <taxon>Spermatophyta</taxon>
        <taxon>Magnoliopsida</taxon>
        <taxon>Proteales</taxon>
        <taxon>Nelumbonaceae</taxon>
        <taxon>Nelumbo</taxon>
    </lineage>
</organism>
<dbReference type="KEGG" id="nnu:104594694"/>
<dbReference type="eggNOG" id="ENOG502RY1P">
    <property type="taxonomic scope" value="Eukaryota"/>
</dbReference>
<evidence type="ECO:0000313" key="1">
    <source>
        <dbReference type="Proteomes" id="UP000189703"/>
    </source>
</evidence>
<dbReference type="AlphaFoldDB" id="A0A1U7ZWD8"/>
<dbReference type="PANTHER" id="PTHR48167">
    <property type="entry name" value="EXPRESSED PROTEIN"/>
    <property type="match status" value="1"/>
</dbReference>
<dbReference type="FunCoup" id="A0A1U7ZWD8">
    <property type="interactions" value="2121"/>
</dbReference>
<sequence>MSKLNLIGNLGRLNGLLRSTRSNQSFLPLFQREATRHFATDAEQKDSSLDPFLRPPSTGLAYGRLIGFGRNTLKTDIINFLEGCNLTPQDVKVEYNRAFTSVGMILQFPSRIAFDSAIRLMNRNGRLYKLERADRSQWDVAKSYDGKVVLMQGVPRNALPEDIERVLSGCVYNSSSIQTFVRPAFPDPVRLALVEFPSQVEAMNAVLVKNRSFCLNNQILMRVLQ</sequence>
<dbReference type="RefSeq" id="XP_010253414.1">
    <property type="nucleotide sequence ID" value="XM_010255112.2"/>
</dbReference>
<protein>
    <submittedName>
        <fullName evidence="2">Uncharacterized protein LOC104594694</fullName>
    </submittedName>
</protein>
<keyword evidence="1" id="KW-1185">Reference proteome</keyword>
<name>A0A1U7ZWD8_NELNU</name>
<accession>A0A1U7ZWD8</accession>
<dbReference type="PANTHER" id="PTHR48167:SF2">
    <property type="entry name" value="EXPRESSED PROTEIN"/>
    <property type="match status" value="1"/>
</dbReference>
<dbReference type="InParanoid" id="A0A1U7ZWD8"/>
<evidence type="ECO:0000313" key="2">
    <source>
        <dbReference type="RefSeq" id="XP_010253414.1"/>
    </source>
</evidence>
<proteinExistence type="predicted"/>
<dbReference type="Proteomes" id="UP000189703">
    <property type="component" value="Unplaced"/>
</dbReference>
<reference evidence="2" key="1">
    <citation type="submission" date="2025-08" db="UniProtKB">
        <authorList>
            <consortium name="RefSeq"/>
        </authorList>
    </citation>
    <scope>IDENTIFICATION</scope>
</reference>
<dbReference type="GeneID" id="104594694"/>
<dbReference type="OMA" id="RADRSQW"/>
<gene>
    <name evidence="2" type="primary">LOC104594694</name>
</gene>